<reference evidence="3 4" key="1">
    <citation type="submission" date="2011-07" db="EMBL/GenBank/DDBJ databases">
        <authorList>
            <person name="Coyne R."/>
            <person name="Brami D."/>
            <person name="Johnson J."/>
            <person name="Hostetler J."/>
            <person name="Hannick L."/>
            <person name="Clark T."/>
            <person name="Cassidy-Hanley D."/>
            <person name="Inman J."/>
        </authorList>
    </citation>
    <scope>NUCLEOTIDE SEQUENCE [LARGE SCALE GENOMIC DNA]</scope>
    <source>
        <strain evidence="3 4">G5</strain>
    </source>
</reference>
<dbReference type="PANTHER" id="PTHR31600">
    <property type="entry name" value="TINY MACROCYSTS PROTEIN B-RELATED"/>
    <property type="match status" value="1"/>
</dbReference>
<dbReference type="GeneID" id="14906903"/>
<dbReference type="InParanoid" id="G0QVH7"/>
<sequence length="570" mass="68287">MLNCIEFGLNYKYIYIQNEEYLKVQYESQKFSCINEIISYLRELKLVSQGIRIPQYSLKQQIEKNIDSDSKTLKEMIQNSINQLKILNEKLINLSSPSEKVINIKYNEEDTNFYNLNINSVTEQIISRAHSLIQQEIQFIQNSQNDYYFISFNGLNDYSVVLLDIIQEKNTNLNTNLDFMLYFQINIIIIAFVLMIFFSIILSFLIGQTIQTKQTILRIFLEIEDKTAQYLYNNCQNFIAQVNQEDDDDANSDSYLFIDEKQDFNQQQESIFGKKKKKFKNTRYEVFGLFIKILFFSIFIEIYFIINYFCEKQQLNIIQNLHNEFNITHLTDGYYSLIFNGQNQNIIKKQQTFLNKNFSLYMSELIEIVFNLNTDIHLQHAQNNNYFDDYVGYLDSFNNIMFKDICIFISENQGVNFNDCNTFANEIVKQVIRYKLYVQFQMKNYQIYTNNQNTIYMNNIANLLRIPEFYELFSLQTLYIKSSYRYLQDILLKQMEFKIQNFIVQRILFLIIFIIVILVSLLLFWIPFLQNINKQIWSTKCLLSFIPVNEINKVYNIQYFIQNVILKRKV</sequence>
<dbReference type="AlphaFoldDB" id="G0QVH7"/>
<dbReference type="EC" id="3.1.11.5" evidence="3"/>
<dbReference type="InterPro" id="IPR052994">
    <property type="entry name" value="Tiny_macrocysts_regulators"/>
</dbReference>
<dbReference type="EMBL" id="GL983944">
    <property type="protein sequence ID" value="EGR30787.1"/>
    <property type="molecule type" value="Genomic_DNA"/>
</dbReference>
<evidence type="ECO:0000313" key="3">
    <source>
        <dbReference type="EMBL" id="EGR30787.1"/>
    </source>
</evidence>
<keyword evidence="2" id="KW-0812">Transmembrane</keyword>
<feature type="transmembrane region" description="Helical" evidence="2">
    <location>
        <begin position="507"/>
        <end position="528"/>
    </location>
</feature>
<evidence type="ECO:0000256" key="1">
    <source>
        <dbReference type="SAM" id="Coils"/>
    </source>
</evidence>
<dbReference type="STRING" id="857967.G0QVH7"/>
<name>G0QVH7_ICHMU</name>
<keyword evidence="1" id="KW-0175">Coiled coil</keyword>
<keyword evidence="4" id="KW-1185">Reference proteome</keyword>
<feature type="transmembrane region" description="Helical" evidence="2">
    <location>
        <begin position="284"/>
        <end position="306"/>
    </location>
</feature>
<feature type="coiled-coil region" evidence="1">
    <location>
        <begin position="59"/>
        <end position="90"/>
    </location>
</feature>
<protein>
    <submittedName>
        <fullName evidence="3">PAS domain S-box family protein</fullName>
        <ecNumber evidence="3">3.1.11.5</ecNumber>
    </submittedName>
</protein>
<proteinExistence type="predicted"/>
<keyword evidence="2" id="KW-1133">Transmembrane helix</keyword>
<dbReference type="Proteomes" id="UP000008983">
    <property type="component" value="Unassembled WGS sequence"/>
</dbReference>
<organism evidence="3 4">
    <name type="scientific">Ichthyophthirius multifiliis</name>
    <name type="common">White spot disease agent</name>
    <name type="synonym">Ich</name>
    <dbReference type="NCBI Taxonomy" id="5932"/>
    <lineage>
        <taxon>Eukaryota</taxon>
        <taxon>Sar</taxon>
        <taxon>Alveolata</taxon>
        <taxon>Ciliophora</taxon>
        <taxon>Intramacronucleata</taxon>
        <taxon>Oligohymenophorea</taxon>
        <taxon>Hymenostomatida</taxon>
        <taxon>Ophryoglenina</taxon>
        <taxon>Ichthyophthirius</taxon>
    </lineage>
</organism>
<keyword evidence="3" id="KW-0378">Hydrolase</keyword>
<evidence type="ECO:0000313" key="4">
    <source>
        <dbReference type="Proteomes" id="UP000008983"/>
    </source>
</evidence>
<dbReference type="OMA" id="WENAIAS"/>
<dbReference type="GO" id="GO:0008854">
    <property type="term" value="F:exodeoxyribonuclease V activity"/>
    <property type="evidence" value="ECO:0007669"/>
    <property type="project" value="UniProtKB-EC"/>
</dbReference>
<keyword evidence="2" id="KW-0472">Membrane</keyword>
<feature type="transmembrane region" description="Helical" evidence="2">
    <location>
        <begin position="179"/>
        <end position="206"/>
    </location>
</feature>
<accession>G0QVH7</accession>
<dbReference type="PANTHER" id="PTHR31600:SF2">
    <property type="entry name" value="GAMETE ENRICHED GENE 10 PROTEIN-RELATED"/>
    <property type="match status" value="1"/>
</dbReference>
<dbReference type="eggNOG" id="ENOG502SI7Y">
    <property type="taxonomic scope" value="Eukaryota"/>
</dbReference>
<gene>
    <name evidence="3" type="ORF">IMG5_123740</name>
</gene>
<evidence type="ECO:0000256" key="2">
    <source>
        <dbReference type="SAM" id="Phobius"/>
    </source>
</evidence>
<dbReference type="RefSeq" id="XP_004032374.1">
    <property type="nucleotide sequence ID" value="XM_004032326.1"/>
</dbReference>